<evidence type="ECO:0000256" key="4">
    <source>
        <dbReference type="ARBA" id="ARBA00023163"/>
    </source>
</evidence>
<keyword evidence="2" id="KW-0805">Transcription regulation</keyword>
<evidence type="ECO:0000256" key="1">
    <source>
        <dbReference type="ARBA" id="ARBA00004123"/>
    </source>
</evidence>
<dbReference type="InterPro" id="IPR044810">
    <property type="entry name" value="WRKY_plant"/>
</dbReference>
<feature type="compositionally biased region" description="Polar residues" evidence="6">
    <location>
        <begin position="71"/>
        <end position="80"/>
    </location>
</feature>
<evidence type="ECO:0000256" key="2">
    <source>
        <dbReference type="ARBA" id="ARBA00023015"/>
    </source>
</evidence>
<accession>A0A287GZJ0</accession>
<reference evidence="7" key="3">
    <citation type="submission" date="2022-01" db="UniProtKB">
        <authorList>
            <consortium name="EnsemblPlants"/>
        </authorList>
    </citation>
    <scope>IDENTIFICATION</scope>
    <source>
        <strain evidence="7">subsp. vulgare</strain>
    </source>
</reference>
<keyword evidence="5" id="KW-0539">Nucleus</keyword>
<dbReference type="InterPro" id="IPR036576">
    <property type="entry name" value="WRKY_dom_sf"/>
</dbReference>
<dbReference type="Gramene" id="HORVU.MOREX.r2.2HG0083410.1">
    <property type="protein sequence ID" value="HORVU.MOREX.r2.2HG0083410.1"/>
    <property type="gene ID" value="HORVU.MOREX.r2.2HG0083410"/>
</dbReference>
<keyword evidence="4" id="KW-0804">Transcription</keyword>
<dbReference type="Gramene" id="HORVU.MOREX.r3.2HG0101120.1">
    <property type="protein sequence ID" value="HORVU.MOREX.r3.2HG0101120.1"/>
    <property type="gene ID" value="HORVU.MOREX.r3.2HG0101120"/>
</dbReference>
<sequence>MASLATPSAASTALVTEMMAKGRKSAAALEALLPLQDHAGIRELTADILRCCDRALAALHDTGRKKRKSSPDGSAATQTTRPKRRTRASRGETAAATTRVERKRNWDDGFLWTKYGQKDIRGSGHPRHYFRCAYKLDAGGCPARRQVQRSEEEEEDDPYLYVITYFGDHTCCHRGAEANATLDHVKTHYQSLVLGFGSAGGRSPRPDGDAWSGKTSRSAELAAEVAKVESTPSSDLWPSGPTEGLRSSANDVRCSSSPTSAAWDPSATADWDYFGNCSFDYLSEFFEL</sequence>
<keyword evidence="8" id="KW-1185">Reference proteome</keyword>
<feature type="region of interest" description="Disordered" evidence="6">
    <location>
        <begin position="230"/>
        <end position="251"/>
    </location>
</feature>
<dbReference type="SMART" id="SM00774">
    <property type="entry name" value="WRKY"/>
    <property type="match status" value="1"/>
</dbReference>
<proteinExistence type="predicted"/>
<dbReference type="GO" id="GO:0006355">
    <property type="term" value="P:regulation of DNA-templated transcription"/>
    <property type="evidence" value="ECO:0000318"/>
    <property type="project" value="GO_Central"/>
</dbReference>
<reference evidence="8" key="1">
    <citation type="journal article" date="2012" name="Nature">
        <title>A physical, genetic and functional sequence assembly of the barley genome.</title>
        <authorList>
            <consortium name="The International Barley Genome Sequencing Consortium"/>
            <person name="Mayer K.F."/>
            <person name="Waugh R."/>
            <person name="Brown J.W."/>
            <person name="Schulman A."/>
            <person name="Langridge P."/>
            <person name="Platzer M."/>
            <person name="Fincher G.B."/>
            <person name="Muehlbauer G.J."/>
            <person name="Sato K."/>
            <person name="Close T.J."/>
            <person name="Wise R.P."/>
            <person name="Stein N."/>
        </authorList>
    </citation>
    <scope>NUCLEOTIDE SEQUENCE [LARGE SCALE GENOMIC DNA]</scope>
    <source>
        <strain evidence="8">cv. Morex</strain>
    </source>
</reference>
<reference evidence="7" key="2">
    <citation type="submission" date="2020-10" db="EMBL/GenBank/DDBJ databases">
        <authorList>
            <person name="Scholz U."/>
            <person name="Mascher M."/>
            <person name="Fiebig A."/>
        </authorList>
    </citation>
    <scope>NUCLEOTIDE SEQUENCE [LARGE SCALE GENOMIC DNA]</scope>
    <source>
        <strain evidence="7">cv. Morex</strain>
    </source>
</reference>
<dbReference type="Proteomes" id="UP000011116">
    <property type="component" value="Chromosome 2H"/>
</dbReference>
<dbReference type="SMR" id="A0A287GZJ0"/>
<evidence type="ECO:0000313" key="8">
    <source>
        <dbReference type="Proteomes" id="UP000011116"/>
    </source>
</evidence>
<dbReference type="EnsemblPlants" id="HORVU.MOREX.r3.2HG0101120.1">
    <property type="protein sequence ID" value="HORVU.MOREX.r3.2HG0101120.1"/>
    <property type="gene ID" value="HORVU.MOREX.r3.2HG0101120"/>
</dbReference>
<dbReference type="AlphaFoldDB" id="A0A287GZJ0"/>
<evidence type="ECO:0000313" key="7">
    <source>
        <dbReference type="EnsemblPlants" id="HORVU.MOREX.r3.2HG0101120.1"/>
    </source>
</evidence>
<comment type="subcellular location">
    <subcellularLocation>
        <location evidence="1">Nucleus</location>
    </subcellularLocation>
</comment>
<dbReference type="GO" id="GO:0003700">
    <property type="term" value="F:DNA-binding transcription factor activity"/>
    <property type="evidence" value="ECO:0000318"/>
    <property type="project" value="GO_Central"/>
</dbReference>
<dbReference type="Pfam" id="PF03106">
    <property type="entry name" value="WRKY"/>
    <property type="match status" value="1"/>
</dbReference>
<dbReference type="SUPFAM" id="SSF118290">
    <property type="entry name" value="WRKY DNA-binding domain"/>
    <property type="match status" value="1"/>
</dbReference>
<dbReference type="GO" id="GO:0005634">
    <property type="term" value="C:nucleus"/>
    <property type="evidence" value="ECO:0000318"/>
    <property type="project" value="GO_Central"/>
</dbReference>
<name>A0A287GZJ0_HORVV</name>
<evidence type="ECO:0000256" key="6">
    <source>
        <dbReference type="SAM" id="MobiDB-lite"/>
    </source>
</evidence>
<dbReference type="GO" id="GO:0000976">
    <property type="term" value="F:transcription cis-regulatory region binding"/>
    <property type="evidence" value="ECO:0000318"/>
    <property type="project" value="GO_Central"/>
</dbReference>
<feature type="region of interest" description="Disordered" evidence="6">
    <location>
        <begin position="62"/>
        <end position="99"/>
    </location>
</feature>
<organism evidence="7 8">
    <name type="scientific">Hordeum vulgare subsp. vulgare</name>
    <name type="common">Domesticated barley</name>
    <dbReference type="NCBI Taxonomy" id="112509"/>
    <lineage>
        <taxon>Eukaryota</taxon>
        <taxon>Viridiplantae</taxon>
        <taxon>Streptophyta</taxon>
        <taxon>Embryophyta</taxon>
        <taxon>Tracheophyta</taxon>
        <taxon>Spermatophyta</taxon>
        <taxon>Magnoliopsida</taxon>
        <taxon>Liliopsida</taxon>
        <taxon>Poales</taxon>
        <taxon>Poaceae</taxon>
        <taxon>BOP clade</taxon>
        <taxon>Pooideae</taxon>
        <taxon>Triticodae</taxon>
        <taxon>Triticeae</taxon>
        <taxon>Hordeinae</taxon>
        <taxon>Hordeum</taxon>
    </lineage>
</organism>
<dbReference type="PROSITE" id="PS50811">
    <property type="entry name" value="WRKY"/>
    <property type="match status" value="1"/>
</dbReference>
<dbReference type="Gene3D" id="2.20.25.80">
    <property type="entry name" value="WRKY domain"/>
    <property type="match status" value="1"/>
</dbReference>
<evidence type="ECO:0000256" key="3">
    <source>
        <dbReference type="ARBA" id="ARBA00023125"/>
    </source>
</evidence>
<evidence type="ECO:0000256" key="5">
    <source>
        <dbReference type="ARBA" id="ARBA00023242"/>
    </source>
</evidence>
<dbReference type="ExpressionAtlas" id="A0A287GZJ0">
    <property type="expression patterns" value="baseline"/>
</dbReference>
<dbReference type="PANTHER" id="PTHR31282">
    <property type="entry name" value="WRKY TRANSCRIPTION FACTOR 21-RELATED"/>
    <property type="match status" value="1"/>
</dbReference>
<protein>
    <submittedName>
        <fullName evidence="7">Uncharacterized protein</fullName>
    </submittedName>
</protein>
<keyword evidence="3" id="KW-0238">DNA-binding</keyword>
<dbReference type="InterPro" id="IPR003657">
    <property type="entry name" value="WRKY_dom"/>
</dbReference>